<organism evidence="5 6">
    <name type="scientific">Gracilibacillus thailandensis</name>
    <dbReference type="NCBI Taxonomy" id="563735"/>
    <lineage>
        <taxon>Bacteria</taxon>
        <taxon>Bacillati</taxon>
        <taxon>Bacillota</taxon>
        <taxon>Bacilli</taxon>
        <taxon>Bacillales</taxon>
        <taxon>Bacillaceae</taxon>
        <taxon>Gracilibacillus</taxon>
    </lineage>
</organism>
<dbReference type="InterPro" id="IPR000843">
    <property type="entry name" value="HTH_LacI"/>
</dbReference>
<dbReference type="Pfam" id="PF00356">
    <property type="entry name" value="LacI"/>
    <property type="match status" value="1"/>
</dbReference>
<dbReference type="PANTHER" id="PTHR30146:SF109">
    <property type="entry name" value="HTH-TYPE TRANSCRIPTIONAL REGULATOR GALS"/>
    <property type="match status" value="1"/>
</dbReference>
<dbReference type="InterPro" id="IPR028082">
    <property type="entry name" value="Peripla_BP_I"/>
</dbReference>
<dbReference type="PROSITE" id="PS50932">
    <property type="entry name" value="HTH_LACI_2"/>
    <property type="match status" value="1"/>
</dbReference>
<dbReference type="SUPFAM" id="SSF53822">
    <property type="entry name" value="Periplasmic binding protein-like I"/>
    <property type="match status" value="1"/>
</dbReference>
<dbReference type="SMART" id="SM00354">
    <property type="entry name" value="HTH_LACI"/>
    <property type="match status" value="1"/>
</dbReference>
<dbReference type="RefSeq" id="WP_153835867.1">
    <property type="nucleotide sequence ID" value="NZ_JBHUMW010000052.1"/>
</dbReference>
<accession>A0A6N7R1T8</accession>
<keyword evidence="2" id="KW-0238">DNA-binding</keyword>
<proteinExistence type="predicted"/>
<dbReference type="GO" id="GO:0003700">
    <property type="term" value="F:DNA-binding transcription factor activity"/>
    <property type="evidence" value="ECO:0007669"/>
    <property type="project" value="TreeGrafter"/>
</dbReference>
<protein>
    <submittedName>
        <fullName evidence="5">Substrate-binding domain-containing protein</fullName>
    </submittedName>
</protein>
<feature type="domain" description="HTH lacI-type" evidence="4">
    <location>
        <begin position="3"/>
        <end position="57"/>
    </location>
</feature>
<dbReference type="SUPFAM" id="SSF47413">
    <property type="entry name" value="lambda repressor-like DNA-binding domains"/>
    <property type="match status" value="1"/>
</dbReference>
<dbReference type="GO" id="GO:0000976">
    <property type="term" value="F:transcription cis-regulatory region binding"/>
    <property type="evidence" value="ECO:0007669"/>
    <property type="project" value="TreeGrafter"/>
</dbReference>
<evidence type="ECO:0000256" key="2">
    <source>
        <dbReference type="ARBA" id="ARBA00023125"/>
    </source>
</evidence>
<evidence type="ECO:0000259" key="4">
    <source>
        <dbReference type="PROSITE" id="PS50932"/>
    </source>
</evidence>
<dbReference type="Gene3D" id="1.10.260.40">
    <property type="entry name" value="lambda repressor-like DNA-binding domains"/>
    <property type="match status" value="1"/>
</dbReference>
<dbReference type="InterPro" id="IPR025997">
    <property type="entry name" value="SBP_2_dom"/>
</dbReference>
<evidence type="ECO:0000313" key="6">
    <source>
        <dbReference type="Proteomes" id="UP000435187"/>
    </source>
</evidence>
<gene>
    <name evidence="5" type="ORF">GH885_13100</name>
</gene>
<dbReference type="Gene3D" id="3.40.50.2300">
    <property type="match status" value="2"/>
</dbReference>
<dbReference type="Proteomes" id="UP000435187">
    <property type="component" value="Unassembled WGS sequence"/>
</dbReference>
<evidence type="ECO:0000313" key="5">
    <source>
        <dbReference type="EMBL" id="MRI67270.1"/>
    </source>
</evidence>
<dbReference type="InterPro" id="IPR010982">
    <property type="entry name" value="Lambda_DNA-bd_dom_sf"/>
</dbReference>
<keyword evidence="3" id="KW-0804">Transcription</keyword>
<dbReference type="AlphaFoldDB" id="A0A6N7R1T8"/>
<keyword evidence="6" id="KW-1185">Reference proteome</keyword>
<name>A0A6N7R1T8_9BACI</name>
<evidence type="ECO:0000256" key="1">
    <source>
        <dbReference type="ARBA" id="ARBA00023015"/>
    </source>
</evidence>
<dbReference type="PANTHER" id="PTHR30146">
    <property type="entry name" value="LACI-RELATED TRANSCRIPTIONAL REPRESSOR"/>
    <property type="match status" value="1"/>
</dbReference>
<evidence type="ECO:0000256" key="3">
    <source>
        <dbReference type="ARBA" id="ARBA00023163"/>
    </source>
</evidence>
<keyword evidence="1" id="KW-0805">Transcription regulation</keyword>
<dbReference type="CDD" id="cd01392">
    <property type="entry name" value="HTH_LacI"/>
    <property type="match status" value="1"/>
</dbReference>
<dbReference type="CDD" id="cd06307">
    <property type="entry name" value="PBP1_sugar_binding"/>
    <property type="match status" value="1"/>
</dbReference>
<sequence length="359" mass="41324">MRVTAKMIADELGLSPATVDRVLNNRKGVSEKTIQKVKSKAHELGYQRNRAAKFLATQKVINIAFILPVFPNYFWDDLDFEIKEGAMLYSEFGLKVDVHRVHTVPENQQVEYLQEIVDSKEYQGIVIAAHDTKPLEKIIDQATKEEIAVFTINTDVPNSQRIAYVGSDYYDAGFLAGELIYLFSRSAQHIVFIREKENTFQMQNKENGFTDYFKKLNVNYQLQKIKYDTSAYIEEEQVEKLLKDHKELLLAADAIYVAGGLLDKFIPNIEKWEKKPVIIGHDINETIYHAFQKDLITASICQDPVAQANFSLKKIMNYFLDDNINDISSYIVKPEIVTKANAKYYINNENNLINKQEND</sequence>
<dbReference type="EMBL" id="WJEE01000028">
    <property type="protein sequence ID" value="MRI67270.1"/>
    <property type="molecule type" value="Genomic_DNA"/>
</dbReference>
<dbReference type="Pfam" id="PF13407">
    <property type="entry name" value="Peripla_BP_4"/>
    <property type="match status" value="1"/>
</dbReference>
<reference evidence="5 6" key="1">
    <citation type="submission" date="2019-10" db="EMBL/GenBank/DDBJ databases">
        <title>Gracilibacillus salitolerans sp. nov., a moderate halophile isolated from a saline soil in northwest China.</title>
        <authorList>
            <person name="Gan L."/>
        </authorList>
    </citation>
    <scope>NUCLEOTIDE SEQUENCE [LARGE SCALE GENOMIC DNA]</scope>
    <source>
        <strain evidence="5 6">TP2-8</strain>
    </source>
</reference>
<comment type="caution">
    <text evidence="5">The sequence shown here is derived from an EMBL/GenBank/DDBJ whole genome shotgun (WGS) entry which is preliminary data.</text>
</comment>